<accession>R4X921</accession>
<dbReference type="SUPFAM" id="SSF57701">
    <property type="entry name" value="Zn2/Cys6 DNA-binding domain"/>
    <property type="match status" value="1"/>
</dbReference>
<comment type="caution">
    <text evidence="10">The sequence shown here is derived from an EMBL/GenBank/DDBJ whole genome shotgun (WGS) entry which is preliminary data.</text>
</comment>
<protein>
    <submittedName>
        <fullName evidence="10">C6 finger domain protein</fullName>
    </submittedName>
</protein>
<evidence type="ECO:0000256" key="7">
    <source>
        <dbReference type="ARBA" id="ARBA00023242"/>
    </source>
</evidence>
<keyword evidence="11" id="KW-1185">Reference proteome</keyword>
<gene>
    <name evidence="10" type="ORF">TAPDE_001815</name>
</gene>
<evidence type="ECO:0000256" key="3">
    <source>
        <dbReference type="ARBA" id="ARBA00022833"/>
    </source>
</evidence>
<dbReference type="GO" id="GO:0005634">
    <property type="term" value="C:nucleus"/>
    <property type="evidence" value="ECO:0007669"/>
    <property type="project" value="UniProtKB-SubCell"/>
</dbReference>
<sequence>MEFQQSFYARPHPPGTMSMNNRGAETGPKRMSRGKDRPSTTWTYQPLEFVFIDESQRDSKRLKITRACESCRRRKVRCDAPHVAPGDSCTSCRRLNVECVLQQLGVEDERLDRIQSGYDKDERTLRTTSKSDYITRDITAQTLATPANSSPRSMTGSDSGTHLRVQSSGSGRDRSGSSNASTRPGPMPIPVSLSTSENVQVSSLSNSAMLDAGDSTLLAGENTLTDIFGNLNITLSGRAAFVDDDQHRGLPPYSTATFHKNLSGMSVVDSPGYPVSFEEIEDYLPVEDLAASLISLYFENVHPYLPVVNKTVFYQDWLSSKRRSMSPYLLLSLFACAARYSSDIRVRLHSNDPSSAGDLWYTLAAKYKDEFMDAPRISTLQAEVINLKALETRPRIRGYSYRCWFLLSSILRMGKDMGLHKMTTQHANDPDSVTGRRLWQICLIMDQMMGTAQGRELQLDMAEVDLTLLPESQSSIHGLDLNEVRIQNDFVYMTGLVKILRRCTEVHNSVGVRFPFAAEPQYPALSDILLRWRENLPEHLKFEALTTNVLPSHFVAHLHLSYCMCVCLLHRPWIVSVGEYGATGEWREHLRMCNDAARQALRLYEMLLDQYGAPGIKWMIRGNNYAVYGAIIMTMIHAVCVTCPEKEFCDGGRESFNRAIRVLDRLAEINSTPQMQKQLSVLKGIFGSPNPTGEPKFETRSLPPELATLQEQYIMMQNNDARRRAKARRHDSSVEMMAYERNFGSNPGSFMTPQSQDYPVVPSESYYHTLPPTLDHAVSGQSDHLANDPDQTQQDGSPGRMAWNPAGLIGAWNLNFPLASSGFQYLDHDFAIQDPNMAPQSQLPRQHNPGHLAAQQEYVPFTYNDGFQ</sequence>
<keyword evidence="4" id="KW-0805">Transcription regulation</keyword>
<keyword evidence="5" id="KW-0238">DNA-binding</keyword>
<dbReference type="InterPro" id="IPR007219">
    <property type="entry name" value="XnlR_reg_dom"/>
</dbReference>
<feature type="compositionally biased region" description="Polar residues" evidence="8">
    <location>
        <begin position="779"/>
        <end position="796"/>
    </location>
</feature>
<dbReference type="Pfam" id="PF00172">
    <property type="entry name" value="Zn_clus"/>
    <property type="match status" value="1"/>
</dbReference>
<dbReference type="InterPro" id="IPR036864">
    <property type="entry name" value="Zn2-C6_fun-type_DNA-bd_sf"/>
</dbReference>
<keyword evidence="6" id="KW-0804">Transcription</keyword>
<dbReference type="SMART" id="SM00906">
    <property type="entry name" value="Fungal_trans"/>
    <property type="match status" value="1"/>
</dbReference>
<evidence type="ECO:0000256" key="6">
    <source>
        <dbReference type="ARBA" id="ARBA00023163"/>
    </source>
</evidence>
<name>R4X921_TAPDE</name>
<feature type="region of interest" description="Disordered" evidence="8">
    <location>
        <begin position="774"/>
        <end position="800"/>
    </location>
</feature>
<dbReference type="CDD" id="cd12148">
    <property type="entry name" value="fungal_TF_MHR"/>
    <property type="match status" value="1"/>
</dbReference>
<dbReference type="VEuPathDB" id="FungiDB:TAPDE_001815"/>
<evidence type="ECO:0000259" key="9">
    <source>
        <dbReference type="PROSITE" id="PS50048"/>
    </source>
</evidence>
<dbReference type="OrthoDB" id="2283631at2759"/>
<dbReference type="GO" id="GO:0000981">
    <property type="term" value="F:DNA-binding transcription factor activity, RNA polymerase II-specific"/>
    <property type="evidence" value="ECO:0007669"/>
    <property type="project" value="InterPro"/>
</dbReference>
<evidence type="ECO:0000256" key="2">
    <source>
        <dbReference type="ARBA" id="ARBA00022723"/>
    </source>
</evidence>
<comment type="subcellular location">
    <subcellularLocation>
        <location evidence="1">Nucleus</location>
    </subcellularLocation>
</comment>
<evidence type="ECO:0000256" key="4">
    <source>
        <dbReference type="ARBA" id="ARBA00023015"/>
    </source>
</evidence>
<dbReference type="PROSITE" id="PS50048">
    <property type="entry name" value="ZN2_CY6_FUNGAL_2"/>
    <property type="match status" value="1"/>
</dbReference>
<dbReference type="GO" id="GO:0006351">
    <property type="term" value="P:DNA-templated transcription"/>
    <property type="evidence" value="ECO:0007669"/>
    <property type="project" value="InterPro"/>
</dbReference>
<dbReference type="Pfam" id="PF04082">
    <property type="entry name" value="Fungal_trans"/>
    <property type="match status" value="1"/>
</dbReference>
<feature type="region of interest" description="Disordered" evidence="8">
    <location>
        <begin position="1"/>
        <end position="40"/>
    </location>
</feature>
<dbReference type="InterPro" id="IPR001138">
    <property type="entry name" value="Zn2Cys6_DnaBD"/>
</dbReference>
<dbReference type="CDD" id="cd00067">
    <property type="entry name" value="GAL4"/>
    <property type="match status" value="1"/>
</dbReference>
<evidence type="ECO:0000256" key="5">
    <source>
        <dbReference type="ARBA" id="ARBA00023125"/>
    </source>
</evidence>
<dbReference type="STRING" id="1097556.R4X921"/>
<dbReference type="SMART" id="SM00066">
    <property type="entry name" value="GAL4"/>
    <property type="match status" value="1"/>
</dbReference>
<dbReference type="EMBL" id="CAHR02000063">
    <property type="protein sequence ID" value="CCG81925.1"/>
    <property type="molecule type" value="Genomic_DNA"/>
</dbReference>
<dbReference type="PROSITE" id="PS00463">
    <property type="entry name" value="ZN2_CY6_FUNGAL_1"/>
    <property type="match status" value="1"/>
</dbReference>
<proteinExistence type="predicted"/>
<organism evidence="10 11">
    <name type="scientific">Taphrina deformans (strain PYCC 5710 / ATCC 11124 / CBS 356.35 / IMI 108563 / JCM 9778 / NBRC 8474)</name>
    <name type="common">Peach leaf curl fungus</name>
    <name type="synonym">Lalaria deformans</name>
    <dbReference type="NCBI Taxonomy" id="1097556"/>
    <lineage>
        <taxon>Eukaryota</taxon>
        <taxon>Fungi</taxon>
        <taxon>Dikarya</taxon>
        <taxon>Ascomycota</taxon>
        <taxon>Taphrinomycotina</taxon>
        <taxon>Taphrinomycetes</taxon>
        <taxon>Taphrinales</taxon>
        <taxon>Taphrinaceae</taxon>
        <taxon>Taphrina</taxon>
    </lineage>
</organism>
<dbReference type="Proteomes" id="UP000013776">
    <property type="component" value="Unassembled WGS sequence"/>
</dbReference>
<evidence type="ECO:0000313" key="10">
    <source>
        <dbReference type="EMBL" id="CCG81925.1"/>
    </source>
</evidence>
<feature type="domain" description="Zn(2)-C6 fungal-type" evidence="9">
    <location>
        <begin position="67"/>
        <end position="101"/>
    </location>
</feature>
<evidence type="ECO:0000256" key="1">
    <source>
        <dbReference type="ARBA" id="ARBA00004123"/>
    </source>
</evidence>
<keyword evidence="3" id="KW-0862">Zinc</keyword>
<dbReference type="PANTHER" id="PTHR31313:SF79">
    <property type="entry name" value="C6 FINGER DOMAIN-CONTAINING PROTEIN"/>
    <property type="match status" value="1"/>
</dbReference>
<dbReference type="PANTHER" id="PTHR31313">
    <property type="entry name" value="TY1 ENHANCER ACTIVATOR"/>
    <property type="match status" value="1"/>
</dbReference>
<dbReference type="InterPro" id="IPR051615">
    <property type="entry name" value="Transcr_Regulatory_Elem"/>
</dbReference>
<dbReference type="AlphaFoldDB" id="R4X921"/>
<evidence type="ECO:0000256" key="8">
    <source>
        <dbReference type="SAM" id="MobiDB-lite"/>
    </source>
</evidence>
<dbReference type="GO" id="GO:0003677">
    <property type="term" value="F:DNA binding"/>
    <property type="evidence" value="ECO:0007669"/>
    <property type="project" value="UniProtKB-KW"/>
</dbReference>
<dbReference type="Gene3D" id="4.10.240.10">
    <property type="entry name" value="Zn(2)-C6 fungal-type DNA-binding domain"/>
    <property type="match status" value="1"/>
</dbReference>
<feature type="compositionally biased region" description="Polar residues" evidence="8">
    <location>
        <begin position="137"/>
        <end position="166"/>
    </location>
</feature>
<keyword evidence="2" id="KW-0479">Metal-binding</keyword>
<reference evidence="10 11" key="1">
    <citation type="journal article" date="2013" name="MBio">
        <title>Genome sequencing of the plant pathogen Taphrina deformans, the causal agent of peach leaf curl.</title>
        <authorList>
            <person name="Cisse O.H."/>
            <person name="Almeida J.M.G.C.F."/>
            <person name="Fonseca A."/>
            <person name="Kumar A.A."/>
            <person name="Salojaervi J."/>
            <person name="Overmyer K."/>
            <person name="Hauser P.M."/>
            <person name="Pagni M."/>
        </authorList>
    </citation>
    <scope>NUCLEOTIDE SEQUENCE [LARGE SCALE GENOMIC DNA]</scope>
    <source>
        <strain evidence="11">PYCC 5710 / ATCC 11124 / CBS 356.35 / IMI 108563 / JCM 9778 / NBRC 8474</strain>
    </source>
</reference>
<dbReference type="eggNOG" id="ENOG502QVF9">
    <property type="taxonomic scope" value="Eukaryota"/>
</dbReference>
<keyword evidence="7" id="KW-0539">Nucleus</keyword>
<evidence type="ECO:0000313" key="11">
    <source>
        <dbReference type="Proteomes" id="UP000013776"/>
    </source>
</evidence>
<dbReference type="GO" id="GO:0008270">
    <property type="term" value="F:zinc ion binding"/>
    <property type="evidence" value="ECO:0007669"/>
    <property type="project" value="InterPro"/>
</dbReference>
<feature type="region of interest" description="Disordered" evidence="8">
    <location>
        <begin position="137"/>
        <end position="198"/>
    </location>
</feature>